<feature type="compositionally biased region" description="Low complexity" evidence="6">
    <location>
        <begin position="175"/>
        <end position="193"/>
    </location>
</feature>
<feature type="active site" description="Proton donor" evidence="5">
    <location>
        <position position="392"/>
    </location>
</feature>
<proteinExistence type="inferred from homology"/>
<dbReference type="EMBL" id="MDYQ01000010">
    <property type="protein sequence ID" value="PRP88467.1"/>
    <property type="molecule type" value="Genomic_DNA"/>
</dbReference>
<evidence type="ECO:0000256" key="1">
    <source>
        <dbReference type="ARBA" id="ARBA00001231"/>
    </source>
</evidence>
<evidence type="ECO:0000313" key="9">
    <source>
        <dbReference type="Proteomes" id="UP000241769"/>
    </source>
</evidence>
<dbReference type="AlphaFoldDB" id="A0A2P6NWY5"/>
<evidence type="ECO:0000256" key="4">
    <source>
        <dbReference type="ARBA" id="ARBA00022801"/>
    </source>
</evidence>
<evidence type="ECO:0000256" key="2">
    <source>
        <dbReference type="ARBA" id="ARBA00006285"/>
    </source>
</evidence>
<dbReference type="InterPro" id="IPR025705">
    <property type="entry name" value="Beta_hexosaminidase_sua/sub"/>
</dbReference>
<dbReference type="InterPro" id="IPR017853">
    <property type="entry name" value="GH"/>
</dbReference>
<dbReference type="GO" id="GO:0030203">
    <property type="term" value="P:glycosaminoglycan metabolic process"/>
    <property type="evidence" value="ECO:0007669"/>
    <property type="project" value="TreeGrafter"/>
</dbReference>
<evidence type="ECO:0000259" key="7">
    <source>
        <dbReference type="Pfam" id="PF00728"/>
    </source>
</evidence>
<comment type="caution">
    <text evidence="8">The sequence shown here is derived from an EMBL/GenBank/DDBJ whole genome shotgun (WGS) entry which is preliminary data.</text>
</comment>
<dbReference type="SUPFAM" id="SSF55545">
    <property type="entry name" value="beta-N-acetylhexosaminidase-like domain"/>
    <property type="match status" value="1"/>
</dbReference>
<dbReference type="Proteomes" id="UP000241769">
    <property type="component" value="Unassembled WGS sequence"/>
</dbReference>
<dbReference type="GO" id="GO:0016020">
    <property type="term" value="C:membrane"/>
    <property type="evidence" value="ECO:0007669"/>
    <property type="project" value="TreeGrafter"/>
</dbReference>
<dbReference type="InterPro" id="IPR015883">
    <property type="entry name" value="Glyco_hydro_20_cat"/>
</dbReference>
<dbReference type="Gene3D" id="3.30.379.10">
    <property type="entry name" value="Chitobiase/beta-hexosaminidase domain 2-like"/>
    <property type="match status" value="1"/>
</dbReference>
<organism evidence="8 9">
    <name type="scientific">Planoprotostelium fungivorum</name>
    <dbReference type="NCBI Taxonomy" id="1890364"/>
    <lineage>
        <taxon>Eukaryota</taxon>
        <taxon>Amoebozoa</taxon>
        <taxon>Evosea</taxon>
        <taxon>Variosea</taxon>
        <taxon>Cavosteliida</taxon>
        <taxon>Cavosteliaceae</taxon>
        <taxon>Planoprotostelium</taxon>
    </lineage>
</organism>
<dbReference type="Gene3D" id="3.20.20.80">
    <property type="entry name" value="Glycosidases"/>
    <property type="match status" value="1"/>
</dbReference>
<dbReference type="CDD" id="cd06565">
    <property type="entry name" value="GH20_GcnA-like"/>
    <property type="match status" value="1"/>
</dbReference>
<dbReference type="OrthoDB" id="5806726at2759"/>
<dbReference type="GO" id="GO:0005975">
    <property type="term" value="P:carbohydrate metabolic process"/>
    <property type="evidence" value="ECO:0007669"/>
    <property type="project" value="InterPro"/>
</dbReference>
<gene>
    <name evidence="8" type="ORF">PROFUN_03184</name>
</gene>
<dbReference type="Pfam" id="PF00728">
    <property type="entry name" value="Glyco_hydro_20"/>
    <property type="match status" value="1"/>
</dbReference>
<dbReference type="SUPFAM" id="SSF51445">
    <property type="entry name" value="(Trans)glycosidases"/>
    <property type="match status" value="1"/>
</dbReference>
<keyword evidence="4 8" id="KW-0378">Hydrolase</keyword>
<reference evidence="8 9" key="1">
    <citation type="journal article" date="2018" name="Genome Biol. Evol.">
        <title>Multiple Roots of Fruiting Body Formation in Amoebozoa.</title>
        <authorList>
            <person name="Hillmann F."/>
            <person name="Forbes G."/>
            <person name="Novohradska S."/>
            <person name="Ferling I."/>
            <person name="Riege K."/>
            <person name="Groth M."/>
            <person name="Westermann M."/>
            <person name="Marz M."/>
            <person name="Spaller T."/>
            <person name="Winckler T."/>
            <person name="Schaap P."/>
            <person name="Glockner G."/>
        </authorList>
    </citation>
    <scope>NUCLEOTIDE SEQUENCE [LARGE SCALE GENOMIC DNA]</scope>
    <source>
        <strain evidence="8 9">Jena</strain>
    </source>
</reference>
<evidence type="ECO:0000256" key="6">
    <source>
        <dbReference type="SAM" id="MobiDB-lite"/>
    </source>
</evidence>
<comment type="similarity">
    <text evidence="2">Belongs to the glycosyl hydrolase 20 family.</text>
</comment>
<protein>
    <recommendedName>
        <fullName evidence="3">beta-N-acetylhexosaminidase</fullName>
        <ecNumber evidence="3">3.2.1.52</ecNumber>
    </recommendedName>
</protein>
<feature type="compositionally biased region" description="Basic residues" evidence="6">
    <location>
        <begin position="196"/>
        <end position="205"/>
    </location>
</feature>
<dbReference type="STRING" id="1890364.A0A2P6NWY5"/>
<dbReference type="GO" id="GO:0004563">
    <property type="term" value="F:beta-N-acetylhexosaminidase activity"/>
    <property type="evidence" value="ECO:0007669"/>
    <property type="project" value="UniProtKB-EC"/>
</dbReference>
<evidence type="ECO:0000256" key="5">
    <source>
        <dbReference type="PIRSR" id="PIRSR625705-1"/>
    </source>
</evidence>
<accession>A0A2P6NWY5</accession>
<keyword evidence="9" id="KW-1185">Reference proteome</keyword>
<evidence type="ECO:0000256" key="3">
    <source>
        <dbReference type="ARBA" id="ARBA00012663"/>
    </source>
</evidence>
<dbReference type="InParanoid" id="A0A2P6NWY5"/>
<comment type="catalytic activity">
    <reaction evidence="1">
        <text>Hydrolysis of terminal non-reducing N-acetyl-D-hexosamine residues in N-acetyl-beta-D-hexosaminides.</text>
        <dbReference type="EC" id="3.2.1.52"/>
    </reaction>
</comment>
<feature type="domain" description="Glycoside hydrolase family 20 catalytic" evidence="7">
    <location>
        <begin position="240"/>
        <end position="462"/>
    </location>
</feature>
<dbReference type="PANTHER" id="PTHR22600:SF57">
    <property type="entry name" value="BETA-N-ACETYLHEXOSAMINIDASE"/>
    <property type="match status" value="1"/>
</dbReference>
<name>A0A2P6NWY5_9EUKA</name>
<dbReference type="PRINTS" id="PR00738">
    <property type="entry name" value="GLHYDRLASE20"/>
</dbReference>
<dbReference type="InterPro" id="IPR029018">
    <property type="entry name" value="Hex-like_dom2"/>
</dbReference>
<dbReference type="EC" id="3.2.1.52" evidence="3"/>
<evidence type="ECO:0000313" key="8">
    <source>
        <dbReference type="EMBL" id="PRP88467.1"/>
    </source>
</evidence>
<feature type="region of interest" description="Disordered" evidence="6">
    <location>
        <begin position="175"/>
        <end position="205"/>
    </location>
</feature>
<sequence>MENESTKNDASERGSLNSDASLVLPLTSQGIGSCLIPPVRYLDVPEDADPVLLTFNDITSIWIDDTNGSIRDFNHHFRLLMHFIHDWNPKIRVQKTRDDHSLRLQLLVQPDLILIREKDVDWADELNQQSYRLSISDATTVKIESPSTEGIGLGLQTFRQLLKCLDIPDTFLYSSRDSGSSTPTSGSGSSQSTPNTKKKRSSRKKRIPYAPHVLTDVDLLGFATLSGLPIGMKIEDYPDFPNRGFMLDISRNRVPKIESIHHIVDVLSSLKLNQLQLYTEHTFAYKNHKVVWENASPMTSEEISSLDQYCRERGVQLVPNQNSFGHMNRWLTHKEYLDLAEVPEGINHPFAFQKEPFSLCPILPETIDFLRGLYDELLPNFTSEYFNVGLDETFDLGMGRSAEECRVRGKEVVYLEYLHRVHKELTERKKKMMFWADIIVRKPELISHLPKDSTALIWGYEYDYPFDTHSRVFKENGIQFYVCPGTSSWASISGRTENCMLNIKRSAESGKKFGAKGYLLTDWGDNGHLQQFVVSLLPITYAGCCSWNHSSPHSDSHHLLRNFNRHIYNDRGNTVGALLFDMGNLYKNAVKFHVPNGSLLFWPLIFPLAIQKMPALKAVAREKVGGFGEWFVDNLGGTMIRAMSWFVGVDMAGLCSILEHIQLLKSRISFIQMNHSQGDKIVRQIEFTLDLLQFATIMTIERAKIGLDKDVGKIKKKMRSDMILSLETLVPKFRSLWLEDCKPGGLELSTKYLTNLSVHIRGKDLATRQGDK</sequence>
<dbReference type="PROSITE" id="PS51257">
    <property type="entry name" value="PROKAR_LIPOPROTEIN"/>
    <property type="match status" value="1"/>
</dbReference>
<dbReference type="PANTHER" id="PTHR22600">
    <property type="entry name" value="BETA-HEXOSAMINIDASE"/>
    <property type="match status" value="1"/>
</dbReference>